<sequence length="309" mass="33661">MTNRNDLHLAGTEAFEAVASALFAPLRVIGPGPQEFQAVVDHTAIGPVVVARIQATAGTVMRDNRSITSSDVEWMHFTLHHHGPLTATQDDRTVTVRPGELFACDNTRPYRLIGADPSDMTVLCVPRASLGRHANSISRRTALPISPQGGIGSLLGHALFAVNEDLPRQGVARTYLADALTALLLAAFSDTTPERVSVASELVDRIRSYALAHLGDPQLGAETVARQHRISVRHLHALFKGSDLTFAAWVRHERLLRIRRDLLAPASSDVSTATIAARWGVHDTKHLGRALKREFGETVSDLRRGQQAR</sequence>
<dbReference type="Pfam" id="PF12833">
    <property type="entry name" value="HTH_18"/>
    <property type="match status" value="1"/>
</dbReference>
<keyword evidence="1" id="KW-0805">Transcription regulation</keyword>
<dbReference type="InterPro" id="IPR035418">
    <property type="entry name" value="AraC-bd_2"/>
</dbReference>
<dbReference type="Gene3D" id="1.10.10.60">
    <property type="entry name" value="Homeodomain-like"/>
    <property type="match status" value="1"/>
</dbReference>
<evidence type="ECO:0000313" key="5">
    <source>
        <dbReference type="EMBL" id="MDQ0578454.1"/>
    </source>
</evidence>
<evidence type="ECO:0000256" key="1">
    <source>
        <dbReference type="ARBA" id="ARBA00023015"/>
    </source>
</evidence>
<dbReference type="EMBL" id="JAUSWV010000002">
    <property type="protein sequence ID" value="MDQ0578454.1"/>
    <property type="molecule type" value="Genomic_DNA"/>
</dbReference>
<keyword evidence="2" id="KW-0238">DNA-binding</keyword>
<dbReference type="Pfam" id="PF14525">
    <property type="entry name" value="AraC_binding_2"/>
    <property type="match status" value="1"/>
</dbReference>
<name>A0ABU0NH80_STRRH</name>
<keyword evidence="6" id="KW-1185">Reference proteome</keyword>
<protein>
    <submittedName>
        <fullName evidence="5">AraC-like DNA-binding protein</fullName>
    </submittedName>
</protein>
<dbReference type="Proteomes" id="UP001230654">
    <property type="component" value="Unassembled WGS sequence"/>
</dbReference>
<organism evidence="5 6">
    <name type="scientific">Streptomyces rishiriensis</name>
    <dbReference type="NCBI Taxonomy" id="68264"/>
    <lineage>
        <taxon>Bacteria</taxon>
        <taxon>Bacillati</taxon>
        <taxon>Actinomycetota</taxon>
        <taxon>Actinomycetes</taxon>
        <taxon>Kitasatosporales</taxon>
        <taxon>Streptomycetaceae</taxon>
        <taxon>Streptomyces</taxon>
    </lineage>
</organism>
<reference evidence="5 6" key="1">
    <citation type="submission" date="2023-07" db="EMBL/GenBank/DDBJ databases">
        <title>Comparative genomics of wheat-associated soil bacteria to identify genetic determinants of phenazine resistance.</title>
        <authorList>
            <person name="Mouncey N."/>
        </authorList>
    </citation>
    <scope>NUCLEOTIDE SEQUENCE [LARGE SCALE GENOMIC DNA]</scope>
    <source>
        <strain evidence="5 6">B2I6</strain>
    </source>
</reference>
<evidence type="ECO:0000259" key="4">
    <source>
        <dbReference type="PROSITE" id="PS01124"/>
    </source>
</evidence>
<evidence type="ECO:0000256" key="2">
    <source>
        <dbReference type="ARBA" id="ARBA00023125"/>
    </source>
</evidence>
<comment type="caution">
    <text evidence="5">The sequence shown here is derived from an EMBL/GenBank/DDBJ whole genome shotgun (WGS) entry which is preliminary data.</text>
</comment>
<dbReference type="PANTHER" id="PTHR46796">
    <property type="entry name" value="HTH-TYPE TRANSCRIPTIONAL ACTIVATOR RHAS-RELATED"/>
    <property type="match status" value="1"/>
</dbReference>
<dbReference type="RefSeq" id="WP_307161077.1">
    <property type="nucleotide sequence ID" value="NZ_JAUSWV010000002.1"/>
</dbReference>
<evidence type="ECO:0000313" key="6">
    <source>
        <dbReference type="Proteomes" id="UP001230654"/>
    </source>
</evidence>
<dbReference type="InterPro" id="IPR050204">
    <property type="entry name" value="AraC_XylS_family_regulators"/>
</dbReference>
<feature type="domain" description="HTH araC/xylS-type" evidence="4">
    <location>
        <begin position="204"/>
        <end position="305"/>
    </location>
</feature>
<dbReference type="SMART" id="SM00342">
    <property type="entry name" value="HTH_ARAC"/>
    <property type="match status" value="1"/>
</dbReference>
<gene>
    <name evidence="5" type="ORF">QF030_000632</name>
</gene>
<evidence type="ECO:0000256" key="3">
    <source>
        <dbReference type="ARBA" id="ARBA00023163"/>
    </source>
</evidence>
<dbReference type="PROSITE" id="PS01124">
    <property type="entry name" value="HTH_ARAC_FAMILY_2"/>
    <property type="match status" value="1"/>
</dbReference>
<accession>A0ABU0NH80</accession>
<keyword evidence="3" id="KW-0804">Transcription</keyword>
<dbReference type="InterPro" id="IPR018060">
    <property type="entry name" value="HTH_AraC"/>
</dbReference>
<dbReference type="PANTHER" id="PTHR46796:SF6">
    <property type="entry name" value="ARAC SUBFAMILY"/>
    <property type="match status" value="1"/>
</dbReference>
<proteinExistence type="predicted"/>